<keyword evidence="3" id="KW-1185">Reference proteome</keyword>
<sequence length="486" mass="52420">MATTDGRSPAVDPVERARLLVRVHEAVLGGGRAPLAPRTVIAESWRRSLDARVDPDRTEAPMVYAQREVSELRAAHPLATTLPALRGTLRGLADEASQIMIVTDAVGHILWCEGDSAVKRAADRAALAEGTRWSEDTIGTNAMGTALALGRPVQIHSAEHLVRSYHSWTCAASPVRDPDSGELLGVVDVSGPLHTGHPAIAALVEAAARLAEAQLRAELTARDERLRERNMPHLMGLRGEPGALLTPTGRVIASAAGGLPRRVDVSGPEILLADGRTGLLEPLGEGYLLRLPRPVASRTPRLSLSLLEEPVAVLDGREHPLSPRHAEILAALALRPTGMTGEALALATHGEDGNAVTVRAEMHRLRAQLGGMVVGRKPYRLVAEVSADFLRVREAVDAGDAERAVRLYRGRLLPRSEAPVVRAEREELHAAVRSAALHCGRPEVLWEFARQPHGADDIEVHERLARDLPRSDPRRASVVTRLRSLV</sequence>
<dbReference type="Proteomes" id="UP001589693">
    <property type="component" value="Unassembled WGS sequence"/>
</dbReference>
<reference evidence="2 3" key="1">
    <citation type="submission" date="2024-09" db="EMBL/GenBank/DDBJ databases">
        <authorList>
            <person name="Sun Q."/>
            <person name="Mori K."/>
        </authorList>
    </citation>
    <scope>NUCLEOTIDE SEQUENCE [LARGE SCALE GENOMIC DNA]</scope>
    <source>
        <strain evidence="2 3">TBRC 7907</strain>
    </source>
</reference>
<dbReference type="Pfam" id="PF01590">
    <property type="entry name" value="GAF"/>
    <property type="match status" value="1"/>
</dbReference>
<organism evidence="2 3">
    <name type="scientific">Allokutzneria oryzae</name>
    <dbReference type="NCBI Taxonomy" id="1378989"/>
    <lineage>
        <taxon>Bacteria</taxon>
        <taxon>Bacillati</taxon>
        <taxon>Actinomycetota</taxon>
        <taxon>Actinomycetes</taxon>
        <taxon>Pseudonocardiales</taxon>
        <taxon>Pseudonocardiaceae</taxon>
        <taxon>Allokutzneria</taxon>
    </lineage>
</organism>
<accession>A0ABV5ZRZ9</accession>
<evidence type="ECO:0000259" key="1">
    <source>
        <dbReference type="Pfam" id="PF01590"/>
    </source>
</evidence>
<dbReference type="EMBL" id="JBHLZU010000006">
    <property type="protein sequence ID" value="MFB9903668.1"/>
    <property type="molecule type" value="Genomic_DNA"/>
</dbReference>
<evidence type="ECO:0000313" key="3">
    <source>
        <dbReference type="Proteomes" id="UP001589693"/>
    </source>
</evidence>
<protein>
    <submittedName>
        <fullName evidence="2">GAF domain-containing protein</fullName>
    </submittedName>
</protein>
<feature type="domain" description="GAF" evidence="1">
    <location>
        <begin position="111"/>
        <end position="214"/>
    </location>
</feature>
<comment type="caution">
    <text evidence="2">The sequence shown here is derived from an EMBL/GenBank/DDBJ whole genome shotgun (WGS) entry which is preliminary data.</text>
</comment>
<name>A0ABV5ZRZ9_9PSEU</name>
<dbReference type="Gene3D" id="3.30.450.40">
    <property type="match status" value="1"/>
</dbReference>
<gene>
    <name evidence="2" type="ORF">ACFFQA_06945</name>
</gene>
<proteinExistence type="predicted"/>
<evidence type="ECO:0000313" key="2">
    <source>
        <dbReference type="EMBL" id="MFB9903668.1"/>
    </source>
</evidence>
<dbReference type="InterPro" id="IPR003018">
    <property type="entry name" value="GAF"/>
</dbReference>
<dbReference type="RefSeq" id="WP_377850823.1">
    <property type="nucleotide sequence ID" value="NZ_JBHLZU010000006.1"/>
</dbReference>
<dbReference type="InterPro" id="IPR029016">
    <property type="entry name" value="GAF-like_dom_sf"/>
</dbReference>